<accession>T1AJ35</accession>
<sequence>FLTWEWLSAWWRHLSTNRRLHVLALREGGDLIGVAPFALRPPEITRLLPFRVLEFLGTGYVGSDYLDLIVAHGSKARVIDEVADYLDSRSMALDLSRIRSNSLSMDLLGVLEGSNRWLSRRGASEVCPYVKLGSKSWDAYLGSLGASHRYNVRRRL</sequence>
<proteinExistence type="predicted"/>
<protein>
    <submittedName>
        <fullName evidence="1">Cellulose biosynthesis protein CelD</fullName>
    </submittedName>
</protein>
<reference evidence="1" key="1">
    <citation type="submission" date="2013-08" db="EMBL/GenBank/DDBJ databases">
        <authorList>
            <person name="Mendez C."/>
            <person name="Richter M."/>
            <person name="Ferrer M."/>
            <person name="Sanchez J."/>
        </authorList>
    </citation>
    <scope>NUCLEOTIDE SEQUENCE</scope>
</reference>
<comment type="caution">
    <text evidence="1">The sequence shown here is derived from an EMBL/GenBank/DDBJ whole genome shotgun (WGS) entry which is preliminary data.</text>
</comment>
<gene>
    <name evidence="1" type="ORF">B1B_14254</name>
</gene>
<feature type="non-terminal residue" evidence="1">
    <location>
        <position position="156"/>
    </location>
</feature>
<dbReference type="AlphaFoldDB" id="T1AJ35"/>
<dbReference type="EMBL" id="AUZY01009431">
    <property type="protein sequence ID" value="EQD42010.1"/>
    <property type="molecule type" value="Genomic_DNA"/>
</dbReference>
<feature type="non-terminal residue" evidence="1">
    <location>
        <position position="1"/>
    </location>
</feature>
<evidence type="ECO:0000313" key="1">
    <source>
        <dbReference type="EMBL" id="EQD42010.1"/>
    </source>
</evidence>
<reference evidence="1" key="2">
    <citation type="journal article" date="2014" name="ISME J.">
        <title>Microbial stratification in low pH oxic and suboxic macroscopic growths along an acid mine drainage.</title>
        <authorList>
            <person name="Mendez-Garcia C."/>
            <person name="Mesa V."/>
            <person name="Sprenger R.R."/>
            <person name="Richter M."/>
            <person name="Diez M.S."/>
            <person name="Solano J."/>
            <person name="Bargiela R."/>
            <person name="Golyshina O.V."/>
            <person name="Manteca A."/>
            <person name="Ramos J.L."/>
            <person name="Gallego J.R."/>
            <person name="Llorente I."/>
            <person name="Martins Dos Santos V.A."/>
            <person name="Jensen O.N."/>
            <person name="Pelaez A.I."/>
            <person name="Sanchez J."/>
            <person name="Ferrer M."/>
        </authorList>
    </citation>
    <scope>NUCLEOTIDE SEQUENCE</scope>
</reference>
<name>T1AJ35_9ZZZZ</name>
<organism evidence="1">
    <name type="scientific">mine drainage metagenome</name>
    <dbReference type="NCBI Taxonomy" id="410659"/>
    <lineage>
        <taxon>unclassified sequences</taxon>
        <taxon>metagenomes</taxon>
        <taxon>ecological metagenomes</taxon>
    </lineage>
</organism>